<evidence type="ECO:0000313" key="2">
    <source>
        <dbReference type="EMBL" id="KAJ1106324.1"/>
    </source>
</evidence>
<proteinExistence type="predicted"/>
<name>A0AAV7MV48_PLEWA</name>
<dbReference type="PANTHER" id="PTHR11505">
    <property type="entry name" value="L1 TRANSPOSABLE ELEMENT-RELATED"/>
    <property type="match status" value="1"/>
</dbReference>
<organism evidence="2 3">
    <name type="scientific">Pleurodeles waltl</name>
    <name type="common">Iberian ribbed newt</name>
    <dbReference type="NCBI Taxonomy" id="8319"/>
    <lineage>
        <taxon>Eukaryota</taxon>
        <taxon>Metazoa</taxon>
        <taxon>Chordata</taxon>
        <taxon>Craniata</taxon>
        <taxon>Vertebrata</taxon>
        <taxon>Euteleostomi</taxon>
        <taxon>Amphibia</taxon>
        <taxon>Batrachia</taxon>
        <taxon>Caudata</taxon>
        <taxon>Salamandroidea</taxon>
        <taxon>Salamandridae</taxon>
        <taxon>Pleurodelinae</taxon>
        <taxon>Pleurodeles</taxon>
    </lineage>
</organism>
<keyword evidence="1" id="KW-0175">Coiled coil</keyword>
<dbReference type="EMBL" id="JANPWB010000013">
    <property type="protein sequence ID" value="KAJ1106324.1"/>
    <property type="molecule type" value="Genomic_DNA"/>
</dbReference>
<evidence type="ECO:0000313" key="3">
    <source>
        <dbReference type="Proteomes" id="UP001066276"/>
    </source>
</evidence>
<evidence type="ECO:0000256" key="1">
    <source>
        <dbReference type="SAM" id="Coils"/>
    </source>
</evidence>
<dbReference type="Proteomes" id="UP001066276">
    <property type="component" value="Chromosome 9"/>
</dbReference>
<accession>A0AAV7MV48</accession>
<feature type="coiled-coil region" evidence="1">
    <location>
        <begin position="119"/>
        <end position="146"/>
    </location>
</feature>
<keyword evidence="3" id="KW-1185">Reference proteome</keyword>
<protein>
    <submittedName>
        <fullName evidence="2">Uncharacterized protein</fullName>
    </submittedName>
</protein>
<dbReference type="AlphaFoldDB" id="A0AAV7MV48"/>
<reference evidence="2" key="1">
    <citation type="journal article" date="2022" name="bioRxiv">
        <title>Sequencing and chromosome-scale assembly of the giantPleurodeles waltlgenome.</title>
        <authorList>
            <person name="Brown T."/>
            <person name="Elewa A."/>
            <person name="Iarovenko S."/>
            <person name="Subramanian E."/>
            <person name="Araus A.J."/>
            <person name="Petzold A."/>
            <person name="Susuki M."/>
            <person name="Suzuki K.-i.T."/>
            <person name="Hayashi T."/>
            <person name="Toyoda A."/>
            <person name="Oliveira C."/>
            <person name="Osipova E."/>
            <person name="Leigh N.D."/>
            <person name="Simon A."/>
            <person name="Yun M.H."/>
        </authorList>
    </citation>
    <scope>NUCLEOTIDE SEQUENCE</scope>
    <source>
        <strain evidence="2">20211129_DDA</strain>
        <tissue evidence="2">Liver</tissue>
    </source>
</reference>
<sequence length="216" mass="24079">MSVRRENKQICLSPLLTFPLSVREGGAPVLGNPAQRQDSPDIGEDISLQQRNITSEKIIEDLSESQQESLVETNLMPIQLPSLESLLHSLSIEVRQGFLVSQTNQKGIQEVCEALATNMDLLTQRTQILEKQVVQLNEMVEKHTSEIEVLKTIGSKKAERLEVLENNARRKNIKIMNVPEGAEGDNTKSLVVDLLKQKWGVGGARECVNPRYSEGP</sequence>
<gene>
    <name evidence="2" type="ORF">NDU88_003725</name>
</gene>
<dbReference type="InterPro" id="IPR004244">
    <property type="entry name" value="Transposase_22"/>
</dbReference>
<comment type="caution">
    <text evidence="2">The sequence shown here is derived from an EMBL/GenBank/DDBJ whole genome shotgun (WGS) entry which is preliminary data.</text>
</comment>